<feature type="non-terminal residue" evidence="1">
    <location>
        <position position="174"/>
    </location>
</feature>
<reference evidence="2" key="1">
    <citation type="journal article" date="2023" name="Mol. Phylogenet. Evol.">
        <title>Genome-scale phylogeny and comparative genomics of the fungal order Sordariales.</title>
        <authorList>
            <person name="Hensen N."/>
            <person name="Bonometti L."/>
            <person name="Westerberg I."/>
            <person name="Brannstrom I.O."/>
            <person name="Guillou S."/>
            <person name="Cros-Aarteil S."/>
            <person name="Calhoun S."/>
            <person name="Haridas S."/>
            <person name="Kuo A."/>
            <person name="Mondo S."/>
            <person name="Pangilinan J."/>
            <person name="Riley R."/>
            <person name="LaButti K."/>
            <person name="Andreopoulos B."/>
            <person name="Lipzen A."/>
            <person name="Chen C."/>
            <person name="Yan M."/>
            <person name="Daum C."/>
            <person name="Ng V."/>
            <person name="Clum A."/>
            <person name="Steindorff A."/>
            <person name="Ohm R.A."/>
            <person name="Martin F."/>
            <person name="Silar P."/>
            <person name="Natvig D.O."/>
            <person name="Lalanne C."/>
            <person name="Gautier V."/>
            <person name="Ament-Velasquez S.L."/>
            <person name="Kruys A."/>
            <person name="Hutchinson M.I."/>
            <person name="Powell A.J."/>
            <person name="Barry K."/>
            <person name="Miller A.N."/>
            <person name="Grigoriev I.V."/>
            <person name="Debuchy R."/>
            <person name="Gladieux P."/>
            <person name="Hiltunen Thoren M."/>
            <person name="Johannesson H."/>
        </authorList>
    </citation>
    <scope>NUCLEOTIDE SEQUENCE [LARGE SCALE GENOMIC DNA]</scope>
    <source>
        <strain evidence="2">CBS 340.73</strain>
    </source>
</reference>
<proteinExistence type="predicted"/>
<keyword evidence="2" id="KW-1185">Reference proteome</keyword>
<accession>A0AAN6MWA1</accession>
<dbReference type="Proteomes" id="UP001303473">
    <property type="component" value="Unassembled WGS sequence"/>
</dbReference>
<name>A0AAN6MWA1_9PEZI</name>
<evidence type="ECO:0000313" key="2">
    <source>
        <dbReference type="Proteomes" id="UP001303473"/>
    </source>
</evidence>
<dbReference type="AlphaFoldDB" id="A0AAN6MWA1"/>
<feature type="non-terminal residue" evidence="1">
    <location>
        <position position="1"/>
    </location>
</feature>
<comment type="caution">
    <text evidence="1">The sequence shown here is derived from an EMBL/GenBank/DDBJ whole genome shotgun (WGS) entry which is preliminary data.</text>
</comment>
<protein>
    <submittedName>
        <fullName evidence="1">Uncharacterized protein</fullName>
    </submittedName>
</protein>
<gene>
    <name evidence="1" type="ORF">QBC46DRAFT_216531</name>
</gene>
<evidence type="ECO:0000313" key="1">
    <source>
        <dbReference type="EMBL" id="KAK3934245.1"/>
    </source>
</evidence>
<organism evidence="1 2">
    <name type="scientific">Diplogelasinospora grovesii</name>
    <dbReference type="NCBI Taxonomy" id="303347"/>
    <lineage>
        <taxon>Eukaryota</taxon>
        <taxon>Fungi</taxon>
        <taxon>Dikarya</taxon>
        <taxon>Ascomycota</taxon>
        <taxon>Pezizomycotina</taxon>
        <taxon>Sordariomycetes</taxon>
        <taxon>Sordariomycetidae</taxon>
        <taxon>Sordariales</taxon>
        <taxon>Diplogelasinosporaceae</taxon>
        <taxon>Diplogelasinospora</taxon>
    </lineage>
</organism>
<dbReference type="EMBL" id="MU854012">
    <property type="protein sequence ID" value="KAK3934245.1"/>
    <property type="molecule type" value="Genomic_DNA"/>
</dbReference>
<sequence>TDFDNGRGDINLIIKYNHFEESEFQSFLASSAAMIRACKPWECMLAGPFGEGQSGHLKILDFTEDNYMALEILMNIIHLRFGDVPQTLGLGTLAELAILTDKYMLTALIAPWLKGWLGPLYPTIKESGNEYYWLWISWEFGLTDIFDDVSHKLCMETSLTCAPLEESRVSSPED</sequence>